<dbReference type="GO" id="GO:0006412">
    <property type="term" value="P:translation"/>
    <property type="evidence" value="ECO:0007669"/>
    <property type="project" value="UniProtKB-UniRule"/>
</dbReference>
<dbReference type="PATRIC" id="fig|1298851.3.peg.420"/>
<sequence>MAVRKIITYPDPILRQKCLEVQEFNGKINQVIQDLLDTMNHFSHSIGIAAPQIGEPYRIICVDVSRSPRYKKKHHGLIVLINPVVVCGEGEKTTREGCMSVPDFVGYVTRKRVVLVKGITPDEKEVEIEAKHLEAVALQHEIDHLNGVLFIDRVVSPSQLMKRDELIRK</sequence>
<comment type="cofactor">
    <cofactor evidence="2">
        <name>Fe(2+)</name>
        <dbReference type="ChEBI" id="CHEBI:29033"/>
    </cofactor>
    <text evidence="2">Binds 1 Fe(2+) ion.</text>
</comment>
<dbReference type="NCBIfam" id="TIGR00079">
    <property type="entry name" value="pept_deformyl"/>
    <property type="match status" value="1"/>
</dbReference>
<dbReference type="AlphaFoldDB" id="A0A0S3QSE9"/>
<dbReference type="EC" id="3.5.1.88" evidence="2"/>
<keyword evidence="2" id="KW-0479">Metal-binding</keyword>
<dbReference type="EMBL" id="AP013035">
    <property type="protein sequence ID" value="BAT71217.1"/>
    <property type="molecule type" value="Genomic_DNA"/>
</dbReference>
<comment type="similarity">
    <text evidence="1 2">Belongs to the polypeptide deformylase family.</text>
</comment>
<dbReference type="STRING" id="1298851.TST_0409"/>
<dbReference type="PANTHER" id="PTHR10458:SF22">
    <property type="entry name" value="PEPTIDE DEFORMYLASE"/>
    <property type="match status" value="1"/>
</dbReference>
<dbReference type="Proteomes" id="UP000063234">
    <property type="component" value="Chromosome"/>
</dbReference>
<dbReference type="InterPro" id="IPR023635">
    <property type="entry name" value="Peptide_deformylase"/>
</dbReference>
<comment type="function">
    <text evidence="2">Removes the formyl group from the N-terminal Met of newly synthesized proteins. Requires at least a dipeptide for an efficient rate of reaction. N-terminal L-methionine is a prerequisite for activity but the enzyme has broad specificity at other positions.</text>
</comment>
<name>A0A0S3QSE9_THET7</name>
<keyword evidence="2" id="KW-0648">Protein biosynthesis</keyword>
<keyword evidence="2" id="KW-0408">Iron</keyword>
<evidence type="ECO:0000256" key="2">
    <source>
        <dbReference type="HAMAP-Rule" id="MF_00163"/>
    </source>
</evidence>
<dbReference type="RefSeq" id="WP_068549137.1">
    <property type="nucleotide sequence ID" value="NZ_AP013035.1"/>
</dbReference>
<evidence type="ECO:0000313" key="4">
    <source>
        <dbReference type="Proteomes" id="UP000063234"/>
    </source>
</evidence>
<dbReference type="GO" id="GO:0042586">
    <property type="term" value="F:peptide deformylase activity"/>
    <property type="evidence" value="ECO:0007669"/>
    <property type="project" value="UniProtKB-UniRule"/>
</dbReference>
<organism evidence="3 4">
    <name type="scientific">Thermosulfidibacter takaii (strain DSM 17441 / JCM 13301 / NBRC 103674 / ABI70S6)</name>
    <dbReference type="NCBI Taxonomy" id="1298851"/>
    <lineage>
        <taxon>Bacteria</taxon>
        <taxon>Pseudomonadati</taxon>
        <taxon>Thermosulfidibacterota</taxon>
        <taxon>Thermosulfidibacteria</taxon>
        <taxon>Thermosulfidibacterales</taxon>
        <taxon>Thermosulfidibacteraceae</taxon>
    </lineage>
</organism>
<dbReference type="InterPro" id="IPR036821">
    <property type="entry name" value="Peptide_deformylase_sf"/>
</dbReference>
<accession>A0A0S3QSE9</accession>
<dbReference type="Pfam" id="PF01327">
    <property type="entry name" value="Pep_deformylase"/>
    <property type="match status" value="1"/>
</dbReference>
<feature type="binding site" evidence="2">
    <location>
        <position position="140"/>
    </location>
    <ligand>
        <name>Fe cation</name>
        <dbReference type="ChEBI" id="CHEBI:24875"/>
    </ligand>
</feature>
<dbReference type="OrthoDB" id="9784988at2"/>
<comment type="catalytic activity">
    <reaction evidence="2">
        <text>N-terminal N-formyl-L-methionyl-[peptide] + H2O = N-terminal L-methionyl-[peptide] + formate</text>
        <dbReference type="Rhea" id="RHEA:24420"/>
        <dbReference type="Rhea" id="RHEA-COMP:10639"/>
        <dbReference type="Rhea" id="RHEA-COMP:10640"/>
        <dbReference type="ChEBI" id="CHEBI:15377"/>
        <dbReference type="ChEBI" id="CHEBI:15740"/>
        <dbReference type="ChEBI" id="CHEBI:49298"/>
        <dbReference type="ChEBI" id="CHEBI:64731"/>
        <dbReference type="EC" id="3.5.1.88"/>
    </reaction>
</comment>
<dbReference type="KEGG" id="ttk:TST_0409"/>
<dbReference type="PANTHER" id="PTHR10458">
    <property type="entry name" value="PEPTIDE DEFORMYLASE"/>
    <property type="match status" value="1"/>
</dbReference>
<keyword evidence="2 3" id="KW-0378">Hydrolase</keyword>
<proteinExistence type="inferred from homology"/>
<feature type="binding site" evidence="2">
    <location>
        <position position="98"/>
    </location>
    <ligand>
        <name>Fe cation</name>
        <dbReference type="ChEBI" id="CHEBI:24875"/>
    </ligand>
</feature>
<dbReference type="SUPFAM" id="SSF56420">
    <property type="entry name" value="Peptide deformylase"/>
    <property type="match status" value="1"/>
</dbReference>
<dbReference type="NCBIfam" id="NF001159">
    <property type="entry name" value="PRK00150.1-3"/>
    <property type="match status" value="1"/>
</dbReference>
<feature type="binding site" evidence="2">
    <location>
        <position position="144"/>
    </location>
    <ligand>
        <name>Fe cation</name>
        <dbReference type="ChEBI" id="CHEBI:24875"/>
    </ligand>
</feature>
<dbReference type="PIRSF" id="PIRSF004749">
    <property type="entry name" value="Pep_def"/>
    <property type="match status" value="1"/>
</dbReference>
<dbReference type="HAMAP" id="MF_00163">
    <property type="entry name" value="Pep_deformylase"/>
    <property type="match status" value="1"/>
</dbReference>
<keyword evidence="4" id="KW-1185">Reference proteome</keyword>
<protein>
    <recommendedName>
        <fullName evidence="2">Peptide deformylase</fullName>
        <shortName evidence="2">PDF</shortName>
        <ecNumber evidence="2">3.5.1.88</ecNumber>
    </recommendedName>
    <alternativeName>
        <fullName evidence="2">Polypeptide deformylase</fullName>
    </alternativeName>
</protein>
<dbReference type="GO" id="GO:0046872">
    <property type="term" value="F:metal ion binding"/>
    <property type="evidence" value="ECO:0007669"/>
    <property type="project" value="UniProtKB-KW"/>
</dbReference>
<dbReference type="PRINTS" id="PR01576">
    <property type="entry name" value="PDEFORMYLASE"/>
</dbReference>
<evidence type="ECO:0000313" key="3">
    <source>
        <dbReference type="EMBL" id="BAT71217.1"/>
    </source>
</evidence>
<reference evidence="4" key="1">
    <citation type="journal article" date="2018" name="Science">
        <title>A primordial and reversible TCA cycle in a facultatively chemolithoautotrophic thermophile.</title>
        <authorList>
            <person name="Nunoura T."/>
            <person name="Chikaraishi Y."/>
            <person name="Izaki R."/>
            <person name="Suwa T."/>
            <person name="Sato T."/>
            <person name="Harada T."/>
            <person name="Mori K."/>
            <person name="Kato Y."/>
            <person name="Miyazaki M."/>
            <person name="Shimamura S."/>
            <person name="Yanagawa K."/>
            <person name="Shuto A."/>
            <person name="Ohkouchi N."/>
            <person name="Fujita N."/>
            <person name="Takaki Y."/>
            <person name="Atomi H."/>
            <person name="Takai K."/>
        </authorList>
    </citation>
    <scope>NUCLEOTIDE SEQUENCE [LARGE SCALE GENOMIC DNA]</scope>
    <source>
        <strain evidence="4">DSM 17441 / JCM 13301 / NBRC 103674 / ABI70S6</strain>
    </source>
</reference>
<evidence type="ECO:0000256" key="1">
    <source>
        <dbReference type="ARBA" id="ARBA00010759"/>
    </source>
</evidence>
<dbReference type="CDD" id="cd00487">
    <property type="entry name" value="Pep_deformylase"/>
    <property type="match status" value="1"/>
</dbReference>
<gene>
    <name evidence="2" type="primary">def</name>
    <name evidence="3" type="ORF">TST_0409</name>
</gene>
<dbReference type="Gene3D" id="3.90.45.10">
    <property type="entry name" value="Peptide deformylase"/>
    <property type="match status" value="1"/>
</dbReference>
<feature type="active site" evidence="2">
    <location>
        <position position="141"/>
    </location>
</feature>